<feature type="region of interest" description="Disordered" evidence="1">
    <location>
        <begin position="67"/>
        <end position="90"/>
    </location>
</feature>
<evidence type="ECO:0000313" key="3">
    <source>
        <dbReference type="Proteomes" id="UP001066276"/>
    </source>
</evidence>
<evidence type="ECO:0000256" key="1">
    <source>
        <dbReference type="SAM" id="MobiDB-lite"/>
    </source>
</evidence>
<proteinExistence type="predicted"/>
<gene>
    <name evidence="2" type="ORF">NDU88_000153</name>
</gene>
<dbReference type="Proteomes" id="UP001066276">
    <property type="component" value="Chromosome 6"/>
</dbReference>
<dbReference type="EMBL" id="JANPWB010000010">
    <property type="protein sequence ID" value="KAJ1133675.1"/>
    <property type="molecule type" value="Genomic_DNA"/>
</dbReference>
<sequence>MRQRSTTGPGVPSGSRPALGHATKKYYGSRRALRLSPCDEARDKEVLRAPACLAALALLWDMRQRSTTVPGVPCGSRPALGQPPESPAPL</sequence>
<keyword evidence="3" id="KW-1185">Reference proteome</keyword>
<evidence type="ECO:0000313" key="2">
    <source>
        <dbReference type="EMBL" id="KAJ1133675.1"/>
    </source>
</evidence>
<accession>A0AAV7Q389</accession>
<name>A0AAV7Q389_PLEWA</name>
<comment type="caution">
    <text evidence="2">The sequence shown here is derived from an EMBL/GenBank/DDBJ whole genome shotgun (WGS) entry which is preliminary data.</text>
</comment>
<organism evidence="2 3">
    <name type="scientific">Pleurodeles waltl</name>
    <name type="common">Iberian ribbed newt</name>
    <dbReference type="NCBI Taxonomy" id="8319"/>
    <lineage>
        <taxon>Eukaryota</taxon>
        <taxon>Metazoa</taxon>
        <taxon>Chordata</taxon>
        <taxon>Craniata</taxon>
        <taxon>Vertebrata</taxon>
        <taxon>Euteleostomi</taxon>
        <taxon>Amphibia</taxon>
        <taxon>Batrachia</taxon>
        <taxon>Caudata</taxon>
        <taxon>Salamandroidea</taxon>
        <taxon>Salamandridae</taxon>
        <taxon>Pleurodelinae</taxon>
        <taxon>Pleurodeles</taxon>
    </lineage>
</organism>
<dbReference type="AlphaFoldDB" id="A0AAV7Q389"/>
<feature type="region of interest" description="Disordered" evidence="1">
    <location>
        <begin position="1"/>
        <end position="22"/>
    </location>
</feature>
<reference evidence="2" key="1">
    <citation type="journal article" date="2022" name="bioRxiv">
        <title>Sequencing and chromosome-scale assembly of the giantPleurodeles waltlgenome.</title>
        <authorList>
            <person name="Brown T."/>
            <person name="Elewa A."/>
            <person name="Iarovenko S."/>
            <person name="Subramanian E."/>
            <person name="Araus A.J."/>
            <person name="Petzold A."/>
            <person name="Susuki M."/>
            <person name="Suzuki K.-i.T."/>
            <person name="Hayashi T."/>
            <person name="Toyoda A."/>
            <person name="Oliveira C."/>
            <person name="Osipova E."/>
            <person name="Leigh N.D."/>
            <person name="Simon A."/>
            <person name="Yun M.H."/>
        </authorList>
    </citation>
    <scope>NUCLEOTIDE SEQUENCE</scope>
    <source>
        <strain evidence="2">20211129_DDA</strain>
        <tissue evidence="2">Liver</tissue>
    </source>
</reference>
<protein>
    <submittedName>
        <fullName evidence="2">Uncharacterized protein</fullName>
    </submittedName>
</protein>